<evidence type="ECO:0000313" key="3">
    <source>
        <dbReference type="EMBL" id="TJZ84247.1"/>
    </source>
</evidence>
<keyword evidence="2" id="KW-1133">Transmembrane helix</keyword>
<dbReference type="AlphaFoldDB" id="A0A4U0QQP7"/>
<evidence type="ECO:0000256" key="2">
    <source>
        <dbReference type="SAM" id="Phobius"/>
    </source>
</evidence>
<gene>
    <name evidence="3" type="ORF">FA740_10460</name>
</gene>
<dbReference type="EMBL" id="SUNH01000013">
    <property type="protein sequence ID" value="TJZ84247.1"/>
    <property type="molecule type" value="Genomic_DNA"/>
</dbReference>
<dbReference type="Proteomes" id="UP000306223">
    <property type="component" value="Unassembled WGS sequence"/>
</dbReference>
<protein>
    <submittedName>
        <fullName evidence="3">Uncharacterized protein</fullName>
    </submittedName>
</protein>
<accession>A0A4U0QQP7</accession>
<sequence length="101" mass="9794">MSYNHNDPEKAARKHKPAIIAIVVALAVAVLAFLVFAPGADEQNDGIATTPPPAGTPMSDAEGLGGAADPVAPGADTPADAATGPVGTADQPAGAETAPAN</sequence>
<reference evidence="3 4" key="1">
    <citation type="submission" date="2019-04" db="EMBL/GenBank/DDBJ databases">
        <authorList>
            <person name="Li J."/>
        </authorList>
    </citation>
    <scope>NUCLEOTIDE SEQUENCE [LARGE SCALE GENOMIC DNA]</scope>
    <source>
        <strain evidence="3 4">CCTCC AB2016182</strain>
    </source>
</reference>
<evidence type="ECO:0000313" key="4">
    <source>
        <dbReference type="Proteomes" id="UP000306223"/>
    </source>
</evidence>
<organism evidence="3 4">
    <name type="scientific">Paracoccus hibiscisoli</name>
    <dbReference type="NCBI Taxonomy" id="2023261"/>
    <lineage>
        <taxon>Bacteria</taxon>
        <taxon>Pseudomonadati</taxon>
        <taxon>Pseudomonadota</taxon>
        <taxon>Alphaproteobacteria</taxon>
        <taxon>Rhodobacterales</taxon>
        <taxon>Paracoccaceae</taxon>
        <taxon>Paracoccus</taxon>
    </lineage>
</organism>
<feature type="transmembrane region" description="Helical" evidence="2">
    <location>
        <begin position="18"/>
        <end position="37"/>
    </location>
</feature>
<feature type="region of interest" description="Disordered" evidence="1">
    <location>
        <begin position="41"/>
        <end position="101"/>
    </location>
</feature>
<comment type="caution">
    <text evidence="3">The sequence shown here is derived from an EMBL/GenBank/DDBJ whole genome shotgun (WGS) entry which is preliminary data.</text>
</comment>
<dbReference type="RefSeq" id="WP_136856716.1">
    <property type="nucleotide sequence ID" value="NZ_SUNH01000013.1"/>
</dbReference>
<keyword evidence="2" id="KW-0472">Membrane</keyword>
<feature type="compositionally biased region" description="Low complexity" evidence="1">
    <location>
        <begin position="67"/>
        <end position="86"/>
    </location>
</feature>
<proteinExistence type="predicted"/>
<evidence type="ECO:0000256" key="1">
    <source>
        <dbReference type="SAM" id="MobiDB-lite"/>
    </source>
</evidence>
<keyword evidence="4" id="KW-1185">Reference proteome</keyword>
<name>A0A4U0QQP7_9RHOB</name>
<keyword evidence="2" id="KW-0812">Transmembrane</keyword>